<gene>
    <name evidence="2" type="ORF">COU01_01725</name>
</gene>
<evidence type="ECO:0000313" key="3">
    <source>
        <dbReference type="Proteomes" id="UP000228510"/>
    </source>
</evidence>
<keyword evidence="1" id="KW-0812">Transmembrane</keyword>
<proteinExistence type="predicted"/>
<name>A0A2H0V029_9BACT</name>
<comment type="caution">
    <text evidence="2">The sequence shown here is derived from an EMBL/GenBank/DDBJ whole genome shotgun (WGS) entry which is preliminary data.</text>
</comment>
<dbReference type="EMBL" id="PFAT01000024">
    <property type="protein sequence ID" value="PIR92438.1"/>
    <property type="molecule type" value="Genomic_DNA"/>
</dbReference>
<organism evidence="2 3">
    <name type="scientific">Candidatus Falkowbacteria bacterium CG10_big_fil_rev_8_21_14_0_10_44_15</name>
    <dbReference type="NCBI Taxonomy" id="1974569"/>
    <lineage>
        <taxon>Bacteria</taxon>
        <taxon>Candidatus Falkowiibacteriota</taxon>
    </lineage>
</organism>
<sequence>MFSIILGGLLGGALRGIMGIAKSLILKKEEQINYGWFFVSVAVAMAIGVFAASFMGGGFEIALLSGYAGSDLLESLVKLKFKEKFESAIKLKV</sequence>
<keyword evidence="1" id="KW-0472">Membrane</keyword>
<dbReference type="AlphaFoldDB" id="A0A2H0V029"/>
<evidence type="ECO:0000313" key="2">
    <source>
        <dbReference type="EMBL" id="PIR92438.1"/>
    </source>
</evidence>
<reference evidence="3" key="1">
    <citation type="submission" date="2017-09" db="EMBL/GenBank/DDBJ databases">
        <title>Depth-based differentiation of microbial function through sediment-hosted aquifers and enrichment of novel symbionts in the deep terrestrial subsurface.</title>
        <authorList>
            <person name="Probst A.J."/>
            <person name="Ladd B."/>
            <person name="Jarett J.K."/>
            <person name="Geller-Mcgrath D.E."/>
            <person name="Sieber C.M.K."/>
            <person name="Emerson J.B."/>
            <person name="Anantharaman K."/>
            <person name="Thomas B.C."/>
            <person name="Malmstrom R."/>
            <person name="Stieglmeier M."/>
            <person name="Klingl A."/>
            <person name="Woyke T."/>
            <person name="Ryan C.M."/>
            <person name="Banfield J.F."/>
        </authorList>
    </citation>
    <scope>NUCLEOTIDE SEQUENCE [LARGE SCALE GENOMIC DNA]</scope>
</reference>
<dbReference type="Proteomes" id="UP000228510">
    <property type="component" value="Unassembled WGS sequence"/>
</dbReference>
<keyword evidence="1" id="KW-1133">Transmembrane helix</keyword>
<feature type="transmembrane region" description="Helical" evidence="1">
    <location>
        <begin position="35"/>
        <end position="55"/>
    </location>
</feature>
<evidence type="ECO:0000256" key="1">
    <source>
        <dbReference type="SAM" id="Phobius"/>
    </source>
</evidence>
<accession>A0A2H0V029</accession>
<protein>
    <submittedName>
        <fullName evidence="2">Uncharacterized protein</fullName>
    </submittedName>
</protein>